<organism evidence="1 2">
    <name type="scientific">Candidatus Thiodiazotropha lotti</name>
    <dbReference type="NCBI Taxonomy" id="2792787"/>
    <lineage>
        <taxon>Bacteria</taxon>
        <taxon>Pseudomonadati</taxon>
        <taxon>Pseudomonadota</taxon>
        <taxon>Gammaproteobacteria</taxon>
        <taxon>Chromatiales</taxon>
        <taxon>Sedimenticolaceae</taxon>
        <taxon>Candidatus Thiodiazotropha</taxon>
    </lineage>
</organism>
<evidence type="ECO:0000313" key="1">
    <source>
        <dbReference type="EMBL" id="MCG7940951.1"/>
    </source>
</evidence>
<protein>
    <recommendedName>
        <fullName evidence="3">DUF4105 domain-containing protein</fullName>
    </recommendedName>
</protein>
<sequence length="172" mass="19784">MEKVYLLKYSTWGHHSLAFYRDGILTEYTYGDWELFALNKRDGWTAWKNMTISSQGALGRKSVRLNPGDSICDKFAGCEVVVMFDAPQDKAENLGKFLKNSYESNSITEVYNSKEDVHFVKYAKPYWGFHNCNHELVDWLELLGGKVTGLVFYKPQLIEGMEPKVLPIVNIQ</sequence>
<proteinExistence type="predicted"/>
<dbReference type="EMBL" id="JAEPDI010000015">
    <property type="protein sequence ID" value="MCG7940951.1"/>
    <property type="molecule type" value="Genomic_DNA"/>
</dbReference>
<comment type="caution">
    <text evidence="1">The sequence shown here is derived from an EMBL/GenBank/DDBJ whole genome shotgun (WGS) entry which is preliminary data.</text>
</comment>
<evidence type="ECO:0000313" key="2">
    <source>
        <dbReference type="Proteomes" id="UP000886687"/>
    </source>
</evidence>
<dbReference type="Proteomes" id="UP000886687">
    <property type="component" value="Unassembled WGS sequence"/>
</dbReference>
<reference evidence="1" key="1">
    <citation type="journal article" date="2021" name="Proc. Natl. Acad. Sci. U.S.A.">
        <title>Global biogeography of chemosynthetic symbionts reveals both localized and globally distributed symbiont groups. .</title>
        <authorList>
            <person name="Osvatic J.T."/>
            <person name="Wilkins L.G.E."/>
            <person name="Leibrecht L."/>
            <person name="Leray M."/>
            <person name="Zauner S."/>
            <person name="Polzin J."/>
            <person name="Camacho Y."/>
            <person name="Gros O."/>
            <person name="van Gils J.A."/>
            <person name="Eisen J.A."/>
            <person name="Petersen J.M."/>
            <person name="Yuen B."/>
        </authorList>
    </citation>
    <scope>NUCLEOTIDE SEQUENCE</scope>
    <source>
        <strain evidence="1">MAGL173</strain>
    </source>
</reference>
<name>A0A9E4N1G2_9GAMM</name>
<evidence type="ECO:0008006" key="3">
    <source>
        <dbReference type="Google" id="ProtNLM"/>
    </source>
</evidence>
<dbReference type="AlphaFoldDB" id="A0A9E4N1G2"/>
<accession>A0A9E4N1G2</accession>
<gene>
    <name evidence="1" type="ORF">JAZ04_19130</name>
</gene>